<comment type="caution">
    <text evidence="2">The sequence shown here is derived from an EMBL/GenBank/DDBJ whole genome shotgun (WGS) entry which is preliminary data.</text>
</comment>
<evidence type="ECO:0000256" key="1">
    <source>
        <dbReference type="SAM" id="Phobius"/>
    </source>
</evidence>
<protein>
    <submittedName>
        <fullName evidence="2">Uncharacterized protein</fullName>
    </submittedName>
</protein>
<evidence type="ECO:0000313" key="2">
    <source>
        <dbReference type="EMBL" id="GAJ06399.1"/>
    </source>
</evidence>
<dbReference type="Pfam" id="PF20377">
    <property type="entry name" value="DUF6672"/>
    <property type="match status" value="1"/>
</dbReference>
<dbReference type="AlphaFoldDB" id="X1TMA6"/>
<name>X1TMA6_9ZZZZ</name>
<feature type="transmembrane region" description="Helical" evidence="1">
    <location>
        <begin position="6"/>
        <end position="26"/>
    </location>
</feature>
<keyword evidence="1" id="KW-0472">Membrane</keyword>
<reference evidence="2" key="1">
    <citation type="journal article" date="2014" name="Front. Microbiol.">
        <title>High frequency of phylogenetically diverse reductive dehalogenase-homologous genes in deep subseafloor sedimentary metagenomes.</title>
        <authorList>
            <person name="Kawai M."/>
            <person name="Futagami T."/>
            <person name="Toyoda A."/>
            <person name="Takaki Y."/>
            <person name="Nishi S."/>
            <person name="Hori S."/>
            <person name="Arai W."/>
            <person name="Tsubouchi T."/>
            <person name="Morono Y."/>
            <person name="Uchiyama I."/>
            <person name="Ito T."/>
            <person name="Fujiyama A."/>
            <person name="Inagaki F."/>
            <person name="Takami H."/>
        </authorList>
    </citation>
    <scope>NUCLEOTIDE SEQUENCE</scope>
    <source>
        <strain evidence="2">Expedition CK06-06</strain>
    </source>
</reference>
<organism evidence="2">
    <name type="scientific">marine sediment metagenome</name>
    <dbReference type="NCBI Taxonomy" id="412755"/>
    <lineage>
        <taxon>unclassified sequences</taxon>
        <taxon>metagenomes</taxon>
        <taxon>ecological metagenomes</taxon>
    </lineage>
</organism>
<dbReference type="EMBL" id="BARW01029155">
    <property type="protein sequence ID" value="GAJ06399.1"/>
    <property type="molecule type" value="Genomic_DNA"/>
</dbReference>
<sequence length="81" mass="9058">MRKRIIIRITLIVVLILIGIFLYTIGKEHKVLIDNRGISVGDITYSAGTTYEVRVNNQEIGVIKKGERKVARVAGVSHKIV</sequence>
<accession>X1TMA6</accession>
<proteinExistence type="predicted"/>
<dbReference type="InterPro" id="IPR046654">
    <property type="entry name" value="DUF6672"/>
</dbReference>
<keyword evidence="1" id="KW-1133">Transmembrane helix</keyword>
<gene>
    <name evidence="2" type="ORF">S12H4_46923</name>
</gene>
<feature type="non-terminal residue" evidence="2">
    <location>
        <position position="81"/>
    </location>
</feature>
<keyword evidence="1" id="KW-0812">Transmembrane</keyword>